<comment type="caution">
    <text evidence="1">The sequence shown here is derived from an EMBL/GenBank/DDBJ whole genome shotgun (WGS) entry which is preliminary data.</text>
</comment>
<dbReference type="AlphaFoldDB" id="A0A4U0REI3"/>
<protein>
    <submittedName>
        <fullName evidence="1">Uncharacterized protein</fullName>
    </submittedName>
</protein>
<proteinExistence type="predicted"/>
<evidence type="ECO:0000313" key="2">
    <source>
        <dbReference type="Proteomes" id="UP000309747"/>
    </source>
</evidence>
<accession>A0A4U0REI3</accession>
<sequence>MQLNDILADAQDQDRGRDFELADPVTGKPTGIVLRIAGPDSATQARARLQFTDELAEAMDAEGRVSGADRERARLNNLARCVLGWTITEDGQPVPYNHASVLRLLKAAQWVQVQVDGFAADRAAFRGTVQ</sequence>
<name>A0A4U0REI3_9RHOB</name>
<dbReference type="Proteomes" id="UP000309747">
    <property type="component" value="Unassembled WGS sequence"/>
</dbReference>
<dbReference type="RefSeq" id="WP_136883993.1">
    <property type="nucleotide sequence ID" value="NZ_SUNI01000001.1"/>
</dbReference>
<dbReference type="EMBL" id="SUNI01000001">
    <property type="protein sequence ID" value="TJZ93853.1"/>
    <property type="molecule type" value="Genomic_DNA"/>
</dbReference>
<gene>
    <name evidence="1" type="ORF">FA743_00835</name>
</gene>
<keyword evidence="2" id="KW-1185">Reference proteome</keyword>
<evidence type="ECO:0000313" key="1">
    <source>
        <dbReference type="EMBL" id="TJZ93853.1"/>
    </source>
</evidence>
<dbReference type="OrthoDB" id="8454346at2"/>
<organism evidence="1 2">
    <name type="scientific">Paracoccus gahaiensis</name>
    <dbReference type="NCBI Taxonomy" id="1706839"/>
    <lineage>
        <taxon>Bacteria</taxon>
        <taxon>Pseudomonadati</taxon>
        <taxon>Pseudomonadota</taxon>
        <taxon>Alphaproteobacteria</taxon>
        <taxon>Rhodobacterales</taxon>
        <taxon>Paracoccaceae</taxon>
        <taxon>Paracoccus</taxon>
    </lineage>
</organism>
<reference evidence="1 2" key="1">
    <citation type="submission" date="2019-04" db="EMBL/GenBank/DDBJ databases">
        <authorList>
            <person name="Li J."/>
        </authorList>
    </citation>
    <scope>NUCLEOTIDE SEQUENCE [LARGE SCALE GENOMIC DNA]</scope>
    <source>
        <strain evidence="1 2">KCTC 42687</strain>
    </source>
</reference>